<evidence type="ECO:0000256" key="5">
    <source>
        <dbReference type="ARBA" id="ARBA00023163"/>
    </source>
</evidence>
<gene>
    <name evidence="9" type="ORF">LITE_LOCUS1762</name>
</gene>
<name>A0AAV0H0M5_9ROSI</name>
<feature type="non-terminal residue" evidence="9">
    <location>
        <position position="1"/>
    </location>
</feature>
<dbReference type="Gene3D" id="1.10.10.60">
    <property type="entry name" value="Homeodomain-like"/>
    <property type="match status" value="1"/>
</dbReference>
<dbReference type="SUPFAM" id="SSF46689">
    <property type="entry name" value="Homeodomain-like"/>
    <property type="match status" value="1"/>
</dbReference>
<proteinExistence type="inferred from homology"/>
<sequence>NIEKEIESSIAVPLPKAAGEREREEKERNCRNPLFLPSHHHLLPLFNSISSLSSEPVLLPPPGLLRPDPDLPPPHAFPHLYTPPAEQMYSALHSLPLDGSSIVGGGVAGAGHVDFQGSLDGTNLPGDACLVLTTDPKPRLRWTAELHERFIDAVTQLGGPDKATPKTIMRTMGVKGLTLYHLKSHLQKYRLGRQSCKESTESSKDVGIAASVAESQDTGSSASTSSRIAAQDLNDGYQVTEALRVQMEVQRRLHEQLEVQRRLQLRIEAQGKYLQSILEKACKALNDQAVATAGLEAAREELSELAIKVSNECQGMAPIDTIRMPSLSELAAALESKSASSNVPARIGDCSTESCLTSIGSPVSPMGMSPQAAAAMKKRSRSVFGNGDSLPLDGTTMRHEVEWMMNNMA</sequence>
<dbReference type="GO" id="GO:0003677">
    <property type="term" value="F:DNA binding"/>
    <property type="evidence" value="ECO:0007669"/>
    <property type="project" value="InterPro"/>
</dbReference>
<dbReference type="PANTHER" id="PTHR31499:SF6">
    <property type="entry name" value="PROTEIN PHR1-LIKE 2"/>
    <property type="match status" value="1"/>
</dbReference>
<evidence type="ECO:0000256" key="7">
    <source>
        <dbReference type="SAM" id="MobiDB-lite"/>
    </source>
</evidence>
<dbReference type="InterPro" id="IPR009057">
    <property type="entry name" value="Homeodomain-like_sf"/>
</dbReference>
<evidence type="ECO:0000313" key="10">
    <source>
        <dbReference type="Proteomes" id="UP001154282"/>
    </source>
</evidence>
<dbReference type="InterPro" id="IPR006447">
    <property type="entry name" value="Myb_dom_plants"/>
</dbReference>
<evidence type="ECO:0000256" key="3">
    <source>
        <dbReference type="ARBA" id="ARBA00023015"/>
    </source>
</evidence>
<dbReference type="GO" id="GO:0003700">
    <property type="term" value="F:DNA-binding transcription factor activity"/>
    <property type="evidence" value="ECO:0007669"/>
    <property type="project" value="InterPro"/>
</dbReference>
<comment type="subcellular location">
    <subcellularLocation>
        <location evidence="1">Nucleus</location>
    </subcellularLocation>
</comment>
<keyword evidence="5" id="KW-0804">Transcription</keyword>
<feature type="region of interest" description="Disordered" evidence="7">
    <location>
        <begin position="1"/>
        <end position="26"/>
    </location>
</feature>
<evidence type="ECO:0000256" key="2">
    <source>
        <dbReference type="ARBA" id="ARBA00006783"/>
    </source>
</evidence>
<feature type="domain" description="HTH myb-type" evidence="8">
    <location>
        <begin position="134"/>
        <end position="194"/>
    </location>
</feature>
<dbReference type="GO" id="GO:0005634">
    <property type="term" value="C:nucleus"/>
    <property type="evidence" value="ECO:0007669"/>
    <property type="project" value="UniProtKB-SubCell"/>
</dbReference>
<dbReference type="EMBL" id="CAMGYJ010000002">
    <property type="protein sequence ID" value="CAI0378158.1"/>
    <property type="molecule type" value="Genomic_DNA"/>
</dbReference>
<dbReference type="NCBIfam" id="TIGR01557">
    <property type="entry name" value="myb_SHAQKYF"/>
    <property type="match status" value="1"/>
</dbReference>
<dbReference type="InterPro" id="IPR046955">
    <property type="entry name" value="PHR1-like"/>
</dbReference>
<dbReference type="FunFam" id="1.10.10.60:FF:000002">
    <property type="entry name" value="Myb family transcription factor"/>
    <property type="match status" value="1"/>
</dbReference>
<protein>
    <recommendedName>
        <fullName evidence="8">HTH myb-type domain-containing protein</fullName>
    </recommendedName>
</protein>
<evidence type="ECO:0000256" key="4">
    <source>
        <dbReference type="ARBA" id="ARBA00023054"/>
    </source>
</evidence>
<evidence type="ECO:0000256" key="1">
    <source>
        <dbReference type="ARBA" id="ARBA00004123"/>
    </source>
</evidence>
<dbReference type="AlphaFoldDB" id="A0AAV0H0M5"/>
<dbReference type="PANTHER" id="PTHR31499">
    <property type="entry name" value="MYB FAMILY TRANSCRIPTION FACTOR PHL11"/>
    <property type="match status" value="1"/>
</dbReference>
<dbReference type="InterPro" id="IPR025756">
    <property type="entry name" value="Myb_CC_LHEQLE"/>
</dbReference>
<dbReference type="InterPro" id="IPR001005">
    <property type="entry name" value="SANT/Myb"/>
</dbReference>
<comment type="caution">
    <text evidence="9">The sequence shown here is derived from an EMBL/GenBank/DDBJ whole genome shotgun (WGS) entry which is preliminary data.</text>
</comment>
<reference evidence="9" key="1">
    <citation type="submission" date="2022-08" db="EMBL/GenBank/DDBJ databases">
        <authorList>
            <person name="Gutierrez-Valencia J."/>
        </authorList>
    </citation>
    <scope>NUCLEOTIDE SEQUENCE</scope>
</reference>
<comment type="similarity">
    <text evidence="2">Belongs to the MYB-CC family.</text>
</comment>
<keyword evidence="4" id="KW-0175">Coiled coil</keyword>
<evidence type="ECO:0000313" key="9">
    <source>
        <dbReference type="EMBL" id="CAI0378158.1"/>
    </source>
</evidence>
<keyword evidence="10" id="KW-1185">Reference proteome</keyword>
<keyword evidence="3" id="KW-0805">Transcription regulation</keyword>
<dbReference type="Proteomes" id="UP001154282">
    <property type="component" value="Unassembled WGS sequence"/>
</dbReference>
<keyword evidence="6" id="KW-0539">Nucleus</keyword>
<evidence type="ECO:0000259" key="8">
    <source>
        <dbReference type="PROSITE" id="PS51294"/>
    </source>
</evidence>
<accession>A0AAV0H0M5</accession>
<dbReference type="PROSITE" id="PS51294">
    <property type="entry name" value="HTH_MYB"/>
    <property type="match status" value="1"/>
</dbReference>
<dbReference type="Pfam" id="PF14379">
    <property type="entry name" value="Myb_CC_LHEQLE"/>
    <property type="match status" value="1"/>
</dbReference>
<evidence type="ECO:0000256" key="6">
    <source>
        <dbReference type="ARBA" id="ARBA00023242"/>
    </source>
</evidence>
<dbReference type="InterPro" id="IPR017930">
    <property type="entry name" value="Myb_dom"/>
</dbReference>
<dbReference type="Pfam" id="PF00249">
    <property type="entry name" value="Myb_DNA-binding"/>
    <property type="match status" value="1"/>
</dbReference>
<organism evidence="9 10">
    <name type="scientific">Linum tenue</name>
    <dbReference type="NCBI Taxonomy" id="586396"/>
    <lineage>
        <taxon>Eukaryota</taxon>
        <taxon>Viridiplantae</taxon>
        <taxon>Streptophyta</taxon>
        <taxon>Embryophyta</taxon>
        <taxon>Tracheophyta</taxon>
        <taxon>Spermatophyta</taxon>
        <taxon>Magnoliopsida</taxon>
        <taxon>eudicotyledons</taxon>
        <taxon>Gunneridae</taxon>
        <taxon>Pentapetalae</taxon>
        <taxon>rosids</taxon>
        <taxon>fabids</taxon>
        <taxon>Malpighiales</taxon>
        <taxon>Linaceae</taxon>
        <taxon>Linum</taxon>
    </lineage>
</organism>